<comment type="caution">
    <text evidence="3">The sequence shown here is derived from an EMBL/GenBank/DDBJ whole genome shotgun (WGS) entry which is preliminary data.</text>
</comment>
<keyword evidence="3" id="KW-0378">Hydrolase</keyword>
<dbReference type="PANTHER" id="PTHR39962">
    <property type="entry name" value="BLL4848 PROTEIN"/>
    <property type="match status" value="1"/>
</dbReference>
<name>A0A849L343_9RHOB</name>
<evidence type="ECO:0000313" key="4">
    <source>
        <dbReference type="Proteomes" id="UP000572377"/>
    </source>
</evidence>
<dbReference type="InterPro" id="IPR043167">
    <property type="entry name" value="LpxI_C_sf"/>
</dbReference>
<dbReference type="EC" id="3.6.1.54" evidence="3"/>
<dbReference type="InterPro" id="IPR041255">
    <property type="entry name" value="LpxI_N"/>
</dbReference>
<dbReference type="EMBL" id="JABFBC010000001">
    <property type="protein sequence ID" value="NNU80705.1"/>
    <property type="molecule type" value="Genomic_DNA"/>
</dbReference>
<dbReference type="Pfam" id="PF17930">
    <property type="entry name" value="LpxI_N"/>
    <property type="match status" value="1"/>
</dbReference>
<dbReference type="PANTHER" id="PTHR39962:SF1">
    <property type="entry name" value="LPXI FAMILY PROTEIN"/>
    <property type="match status" value="1"/>
</dbReference>
<evidence type="ECO:0000313" key="3">
    <source>
        <dbReference type="EMBL" id="NNU80705.1"/>
    </source>
</evidence>
<organism evidence="3 4">
    <name type="scientific">Halovulum dunhuangense</name>
    <dbReference type="NCBI Taxonomy" id="1505036"/>
    <lineage>
        <taxon>Bacteria</taxon>
        <taxon>Pseudomonadati</taxon>
        <taxon>Pseudomonadota</taxon>
        <taxon>Alphaproteobacteria</taxon>
        <taxon>Rhodobacterales</taxon>
        <taxon>Paracoccaceae</taxon>
        <taxon>Halovulum</taxon>
    </lineage>
</organism>
<keyword evidence="4" id="KW-1185">Reference proteome</keyword>
<gene>
    <name evidence="3" type="primary">lpxI</name>
    <name evidence="3" type="ORF">HMH01_09680</name>
</gene>
<sequence>MLQTGATANIGGLAIVAGSGTLPRMLAEECRRRGRPYQVVVFEGINLDWAEGHPVIPAIFEKPGRLFAALRRAGVSEVTFAGGVRRPRLSPIRFDMKAIALAPQLFRALRSGDDAALRIVTAIFEDEGLHIVAAHRILSSLIAQEGVLTEARPSEGDRADAARAAEIVAALGAVDVGQGVVVAQGICLGIESIQGTDAMLDFVARTAGGFRPDPEGARGLLLKAPKPGQDWRTDLPAIGPDTVTRAHEAGLAGIVVQAGGVLILGEDETLSRANALGMFIWGRPA</sequence>
<dbReference type="Pfam" id="PF06230">
    <property type="entry name" value="LpxI_C"/>
    <property type="match status" value="1"/>
</dbReference>
<dbReference type="Gene3D" id="3.40.50.20">
    <property type="match status" value="1"/>
</dbReference>
<dbReference type="Gene3D" id="3.40.140.80">
    <property type="match status" value="1"/>
</dbReference>
<dbReference type="GO" id="GO:0016787">
    <property type="term" value="F:hydrolase activity"/>
    <property type="evidence" value="ECO:0007669"/>
    <property type="project" value="UniProtKB-KW"/>
</dbReference>
<protein>
    <submittedName>
        <fullName evidence="3">UDP-2,3-diacylglucosamine diphosphatase LpxI</fullName>
        <ecNumber evidence="3">3.6.1.54</ecNumber>
    </submittedName>
</protein>
<dbReference type="RefSeq" id="WP_171324709.1">
    <property type="nucleotide sequence ID" value="NZ_JABFBC010000001.1"/>
</dbReference>
<evidence type="ECO:0000259" key="2">
    <source>
        <dbReference type="Pfam" id="PF17930"/>
    </source>
</evidence>
<accession>A0A849L343</accession>
<evidence type="ECO:0000259" key="1">
    <source>
        <dbReference type="Pfam" id="PF06230"/>
    </source>
</evidence>
<dbReference type="InterPro" id="IPR053174">
    <property type="entry name" value="LpxI"/>
</dbReference>
<dbReference type="AlphaFoldDB" id="A0A849L343"/>
<proteinExistence type="predicted"/>
<dbReference type="Proteomes" id="UP000572377">
    <property type="component" value="Unassembled WGS sequence"/>
</dbReference>
<feature type="domain" description="LpxI C-terminal" evidence="1">
    <location>
        <begin position="144"/>
        <end position="281"/>
    </location>
</feature>
<feature type="domain" description="LpxI N-terminal" evidence="2">
    <location>
        <begin position="13"/>
        <end position="141"/>
    </location>
</feature>
<reference evidence="3 4" key="1">
    <citation type="submission" date="2020-05" db="EMBL/GenBank/DDBJ databases">
        <title>Gimesia benthica sp. nov., a novel planctomycete isolated from a deep-sea water sample of the Northwest Indian Ocean.</title>
        <authorList>
            <person name="Wang J."/>
            <person name="Ruan C."/>
            <person name="Song L."/>
            <person name="Zhu Y."/>
            <person name="Li A."/>
            <person name="Zheng X."/>
            <person name="Wang L."/>
            <person name="Lu Z."/>
            <person name="Huang Y."/>
            <person name="Du W."/>
            <person name="Zhou Y."/>
            <person name="Huang L."/>
            <person name="Dai X."/>
        </authorList>
    </citation>
    <scope>NUCLEOTIDE SEQUENCE [LARGE SCALE GENOMIC DNA]</scope>
    <source>
        <strain evidence="3 4">YYQ-30</strain>
    </source>
</reference>
<dbReference type="InterPro" id="IPR010415">
    <property type="entry name" value="LpxI_C"/>
</dbReference>